<reference evidence="2 3" key="1">
    <citation type="submission" date="2017-12" db="EMBL/GenBank/DDBJ databases">
        <title>Phylogenetic diversity of female urinary microbiome.</title>
        <authorList>
            <person name="Thomas-White K."/>
            <person name="Wolfe A.J."/>
        </authorList>
    </citation>
    <scope>NUCLEOTIDE SEQUENCE [LARGE SCALE GENOMIC DNA]</scope>
    <source>
        <strain evidence="2 3">UMB0064</strain>
    </source>
</reference>
<organism evidence="2 3">
    <name type="scientific">Alloscardovia omnicolens</name>
    <dbReference type="NCBI Taxonomy" id="419015"/>
    <lineage>
        <taxon>Bacteria</taxon>
        <taxon>Bacillati</taxon>
        <taxon>Actinomycetota</taxon>
        <taxon>Actinomycetes</taxon>
        <taxon>Bifidobacteriales</taxon>
        <taxon>Bifidobacteriaceae</taxon>
        <taxon>Alloscardovia</taxon>
    </lineage>
</organism>
<accession>A0A2I1M374</accession>
<evidence type="ECO:0000256" key="1">
    <source>
        <dbReference type="SAM" id="MobiDB-lite"/>
    </source>
</evidence>
<evidence type="ECO:0008006" key="4">
    <source>
        <dbReference type="Google" id="ProtNLM"/>
    </source>
</evidence>
<comment type="caution">
    <text evidence="2">The sequence shown here is derived from an EMBL/GenBank/DDBJ whole genome shotgun (WGS) entry which is preliminary data.</text>
</comment>
<evidence type="ECO:0000313" key="2">
    <source>
        <dbReference type="EMBL" id="PKZ14585.1"/>
    </source>
</evidence>
<proteinExistence type="predicted"/>
<gene>
    <name evidence="2" type="ORF">CYJ32_06520</name>
</gene>
<dbReference type="EMBL" id="PKGU01000004">
    <property type="protein sequence ID" value="PKZ14585.1"/>
    <property type="molecule type" value="Genomic_DNA"/>
</dbReference>
<sequence length="473" mass="54160">MTRIDDSDEKRIKRIFSKMSVLREICTEIREETDIYVDLEHLKLPVIVFEGDKRDLPNVFANLNKGGAPLNKYEIWGAAWANVRIILDRTDSNSAKLLNLVRNYYDDKQNQSEFDIEGFSADELFNTGEINLSELGMALGKLVQSELPALVGSSESDANEIGFGILGIATNTHNKDLNRLAEENNVRKIQSELPDILQKSISICDSLQKAFSKLLGIEKTKKDSEKGQKDSEKPNKNSEYANGLNATYKTLSYFAALWDLQPDTQPYADTMTNIPAYYVYHSLTREWGAHGDQTLYKYYPGEKTIKNDYLKPLDQGRLLSELDKWIDESEAGIMFSRDVKAIVTMHANLTYLAAKVHHGESYELEHIIAKKHINEAETNTNNRQIKGGALGNCMWLMRTKNNRKKDKNFYELQDSGIVLSPEFIEESRYPAIEDFSQIEYFLAQHMYDEVNEHIDRRGHEVVEDLVEALYKDL</sequence>
<protein>
    <recommendedName>
        <fullName evidence="4">DUF1524 domain-containing protein</fullName>
    </recommendedName>
</protein>
<dbReference type="AlphaFoldDB" id="A0A2I1M374"/>
<evidence type="ECO:0000313" key="3">
    <source>
        <dbReference type="Proteomes" id="UP000242263"/>
    </source>
</evidence>
<dbReference type="Proteomes" id="UP000242263">
    <property type="component" value="Unassembled WGS sequence"/>
</dbReference>
<feature type="compositionally biased region" description="Basic and acidic residues" evidence="1">
    <location>
        <begin position="222"/>
        <end position="236"/>
    </location>
</feature>
<dbReference type="RefSeq" id="WP_101541503.1">
    <property type="nucleotide sequence ID" value="NZ_JAHACM010000004.1"/>
</dbReference>
<feature type="region of interest" description="Disordered" evidence="1">
    <location>
        <begin position="222"/>
        <end position="241"/>
    </location>
</feature>
<name>A0A2I1M374_9BIFI</name>